<feature type="compositionally biased region" description="Polar residues" evidence="1">
    <location>
        <begin position="72"/>
        <end position="93"/>
    </location>
</feature>
<dbReference type="InterPro" id="IPR029060">
    <property type="entry name" value="PIN-like_dom_sf"/>
</dbReference>
<dbReference type="Gene3D" id="3.40.50.1010">
    <property type="entry name" value="5'-nuclease"/>
    <property type="match status" value="1"/>
</dbReference>
<accession>A0A0S4JG92</accession>
<evidence type="ECO:0000256" key="1">
    <source>
        <dbReference type="SAM" id="MobiDB-lite"/>
    </source>
</evidence>
<dbReference type="Proteomes" id="UP000051952">
    <property type="component" value="Unassembled WGS sequence"/>
</dbReference>
<dbReference type="Pfam" id="PF13638">
    <property type="entry name" value="PIN_4"/>
    <property type="match status" value="1"/>
</dbReference>
<evidence type="ECO:0000313" key="3">
    <source>
        <dbReference type="EMBL" id="CUG88965.1"/>
    </source>
</evidence>
<proteinExistence type="predicted"/>
<evidence type="ECO:0000313" key="4">
    <source>
        <dbReference type="Proteomes" id="UP000051952"/>
    </source>
</evidence>
<evidence type="ECO:0000259" key="2">
    <source>
        <dbReference type="Pfam" id="PF13638"/>
    </source>
</evidence>
<reference evidence="4" key="1">
    <citation type="submission" date="2015-09" db="EMBL/GenBank/DDBJ databases">
        <authorList>
            <consortium name="Pathogen Informatics"/>
        </authorList>
    </citation>
    <scope>NUCLEOTIDE SEQUENCE [LARGE SCALE GENOMIC DNA]</scope>
    <source>
        <strain evidence="4">Lake Konstanz</strain>
    </source>
</reference>
<feature type="region of interest" description="Disordered" evidence="1">
    <location>
        <begin position="34"/>
        <end position="106"/>
    </location>
</feature>
<dbReference type="InterPro" id="IPR002716">
    <property type="entry name" value="PIN_dom"/>
</dbReference>
<feature type="domain" description="PIN" evidence="2">
    <location>
        <begin position="506"/>
        <end position="698"/>
    </location>
</feature>
<dbReference type="OMA" id="HFYAYMK"/>
<dbReference type="SUPFAM" id="SSF88723">
    <property type="entry name" value="PIN domain-like"/>
    <property type="match status" value="1"/>
</dbReference>
<protein>
    <recommendedName>
        <fullName evidence="2">PIN domain-containing protein</fullName>
    </recommendedName>
</protein>
<organism evidence="3 4">
    <name type="scientific">Bodo saltans</name>
    <name type="common">Flagellated protozoan</name>
    <dbReference type="NCBI Taxonomy" id="75058"/>
    <lineage>
        <taxon>Eukaryota</taxon>
        <taxon>Discoba</taxon>
        <taxon>Euglenozoa</taxon>
        <taxon>Kinetoplastea</taxon>
        <taxon>Metakinetoplastina</taxon>
        <taxon>Eubodonida</taxon>
        <taxon>Bodonidae</taxon>
        <taxon>Bodo</taxon>
    </lineage>
</organism>
<name>A0A0S4JG92_BODSA</name>
<gene>
    <name evidence="3" type="ORF">BSAL_18535</name>
</gene>
<dbReference type="OrthoDB" id="270286at2759"/>
<dbReference type="AlphaFoldDB" id="A0A0S4JG92"/>
<keyword evidence="4" id="KW-1185">Reference proteome</keyword>
<dbReference type="EMBL" id="CYKH01001692">
    <property type="protein sequence ID" value="CUG88965.1"/>
    <property type="molecule type" value="Genomic_DNA"/>
</dbReference>
<sequence length="726" mass="80670">MLRRGLNFSTAACLIGSSPLELSASRLSRHTFIENAQTDGGSGRRGNNYRRHQSDLPRQQQHSAEHRHQNRYVRSSSTVSQTRKSGSMAPSSHQHNKGLKASSSSSSSSLKFTSEVVQSCNEFAKAGTAYELLRRSVRQKSTWVQAVEILEKGCAVVSPIMKPRTDEVMDLLTGVPAISSSVWAMAIVYGHVIKKACRCDPPPQRAVAHMIDMYRMKSAIRKARAISKADLEAVWKGRVELTNDASQAVLTLFAAEGSWMEAISLVQQRLNLQTSPSALAAVLTVVAKRHSITKGIEVYQAIRHIRSENLADPALIPHDRALWANPAIVPLAATALLRNIKHLPGDASFQLAQRLLAEQLSSGHPLQLTAFIPFAEMMNRRGMWAEVLSTMAHKFGVFQAGLHLQSRSVLTALRSALLQVDPYHEVSSAELLRLLSIRTDPRQKISGAVNPKLTLAFSRSIHYQFSAYTLPLSIALSKVVCPEVRMLHGELKHLVVEAVKQQDTIIVLDTNVIIHLAQRNMSVRSLLPALHRDYPHLQQKPLALFVVPFTVAAELSAVMNKRSRHNQQEKRVLWNRVIRILKETTVVSFATEFSSVAYRLISSLVMETVATKYSSNFHRNYNPDQSIINCILSIQAEARIASYTADNSCSRSSMMSSLLRVHVRRLLGQLSTPITDAVLLVTFDRELSRIADWLGIDTFPRFAGAESRCVRLPTKGKVADSEKSKD</sequence>
<dbReference type="VEuPathDB" id="TriTrypDB:BSAL_18535"/>